<dbReference type="InterPro" id="IPR036271">
    <property type="entry name" value="Tet_transcr_reg_TetR-rel_C_sf"/>
</dbReference>
<feature type="region of interest" description="Disordered" evidence="5">
    <location>
        <begin position="1"/>
        <end position="49"/>
    </location>
</feature>
<dbReference type="InterPro" id="IPR004111">
    <property type="entry name" value="Repressor_TetR_C"/>
</dbReference>
<feature type="compositionally biased region" description="Basic residues" evidence="5">
    <location>
        <begin position="37"/>
        <end position="48"/>
    </location>
</feature>
<dbReference type="Pfam" id="PF02909">
    <property type="entry name" value="TetR_C_1"/>
    <property type="match status" value="1"/>
</dbReference>
<proteinExistence type="predicted"/>
<comment type="caution">
    <text evidence="7">The sequence shown here is derived from an EMBL/GenBank/DDBJ whole genome shotgun (WGS) entry which is preliminary data.</text>
</comment>
<dbReference type="InterPro" id="IPR050109">
    <property type="entry name" value="HTH-type_TetR-like_transc_reg"/>
</dbReference>
<dbReference type="PROSITE" id="PS50977">
    <property type="entry name" value="HTH_TETR_2"/>
    <property type="match status" value="1"/>
</dbReference>
<dbReference type="SUPFAM" id="SSF48498">
    <property type="entry name" value="Tetracyclin repressor-like, C-terminal domain"/>
    <property type="match status" value="1"/>
</dbReference>
<dbReference type="SUPFAM" id="SSF46689">
    <property type="entry name" value="Homeodomain-like"/>
    <property type="match status" value="1"/>
</dbReference>
<protein>
    <submittedName>
        <fullName evidence="7">TetR/AcrR family transcriptional regulator</fullName>
    </submittedName>
</protein>
<keyword evidence="1" id="KW-0805">Transcription regulation</keyword>
<feature type="domain" description="HTH tetR-type" evidence="6">
    <location>
        <begin position="50"/>
        <end position="110"/>
    </location>
</feature>
<evidence type="ECO:0000256" key="4">
    <source>
        <dbReference type="PROSITE-ProRule" id="PRU00335"/>
    </source>
</evidence>
<evidence type="ECO:0000313" key="8">
    <source>
        <dbReference type="Proteomes" id="UP001500630"/>
    </source>
</evidence>
<evidence type="ECO:0000313" key="7">
    <source>
        <dbReference type="EMBL" id="GAA3626901.1"/>
    </source>
</evidence>
<gene>
    <name evidence="7" type="ORF">GCM10022419_135380</name>
</gene>
<keyword evidence="3" id="KW-0804">Transcription</keyword>
<dbReference type="Proteomes" id="UP001500630">
    <property type="component" value="Unassembled WGS sequence"/>
</dbReference>
<dbReference type="InterPro" id="IPR001647">
    <property type="entry name" value="HTH_TetR"/>
</dbReference>
<dbReference type="InterPro" id="IPR009057">
    <property type="entry name" value="Homeodomain-like_sf"/>
</dbReference>
<reference evidence="8" key="1">
    <citation type="journal article" date="2019" name="Int. J. Syst. Evol. Microbiol.">
        <title>The Global Catalogue of Microorganisms (GCM) 10K type strain sequencing project: providing services to taxonomists for standard genome sequencing and annotation.</title>
        <authorList>
            <consortium name="The Broad Institute Genomics Platform"/>
            <consortium name="The Broad Institute Genome Sequencing Center for Infectious Disease"/>
            <person name="Wu L."/>
            <person name="Ma J."/>
        </authorList>
    </citation>
    <scope>NUCLEOTIDE SEQUENCE [LARGE SCALE GENOMIC DNA]</scope>
    <source>
        <strain evidence="8">JCM 17326</strain>
    </source>
</reference>
<dbReference type="Pfam" id="PF00440">
    <property type="entry name" value="TetR_N"/>
    <property type="match status" value="1"/>
</dbReference>
<evidence type="ECO:0000256" key="2">
    <source>
        <dbReference type="ARBA" id="ARBA00023125"/>
    </source>
</evidence>
<keyword evidence="8" id="KW-1185">Reference proteome</keyword>
<evidence type="ECO:0000259" key="6">
    <source>
        <dbReference type="PROSITE" id="PS50977"/>
    </source>
</evidence>
<evidence type="ECO:0000256" key="3">
    <source>
        <dbReference type="ARBA" id="ARBA00023163"/>
    </source>
</evidence>
<keyword evidence="2 4" id="KW-0238">DNA-binding</keyword>
<dbReference type="Gene3D" id="1.10.10.60">
    <property type="entry name" value="Homeodomain-like"/>
    <property type="match status" value="1"/>
</dbReference>
<dbReference type="Gene3D" id="1.10.357.10">
    <property type="entry name" value="Tetracycline Repressor, domain 2"/>
    <property type="match status" value="1"/>
</dbReference>
<dbReference type="PANTHER" id="PTHR30055:SF234">
    <property type="entry name" value="HTH-TYPE TRANSCRIPTIONAL REGULATOR BETI"/>
    <property type="match status" value="1"/>
</dbReference>
<sequence>MKFKVGYARTVSRVHDPADPGEPSPGEADATVPDGPRRRRRPLTRKGRPTLTKDLIAQTMLDLAGVHGFRTVTMRLLAEHLGVTVRALYNHVADREEVVARAVALFTEQWPAPRPDPGDWEHSLREYAAALRAIYRRYPRALLVSLDEQIDGLAISQERLVHTDALLGMLRAIGLGVAQAQIVHRDLSLRVFAFVLLMDYRQDQGEPVMQHTPVPPLWLRAHPGLAVPHLREAVAAAPLMTVDEAFEHTLHGLVVTVRDLLATAAHPG</sequence>
<accession>A0ABP7A8G0</accession>
<organism evidence="7 8">
    <name type="scientific">Nonomuraea rosea</name>
    <dbReference type="NCBI Taxonomy" id="638574"/>
    <lineage>
        <taxon>Bacteria</taxon>
        <taxon>Bacillati</taxon>
        <taxon>Actinomycetota</taxon>
        <taxon>Actinomycetes</taxon>
        <taxon>Streptosporangiales</taxon>
        <taxon>Streptosporangiaceae</taxon>
        <taxon>Nonomuraea</taxon>
    </lineage>
</organism>
<feature type="DNA-binding region" description="H-T-H motif" evidence="4">
    <location>
        <begin position="73"/>
        <end position="92"/>
    </location>
</feature>
<dbReference type="PANTHER" id="PTHR30055">
    <property type="entry name" value="HTH-TYPE TRANSCRIPTIONAL REGULATOR RUTR"/>
    <property type="match status" value="1"/>
</dbReference>
<evidence type="ECO:0000256" key="1">
    <source>
        <dbReference type="ARBA" id="ARBA00023015"/>
    </source>
</evidence>
<dbReference type="EMBL" id="BAABDQ010000089">
    <property type="protein sequence ID" value="GAA3626901.1"/>
    <property type="molecule type" value="Genomic_DNA"/>
</dbReference>
<evidence type="ECO:0000256" key="5">
    <source>
        <dbReference type="SAM" id="MobiDB-lite"/>
    </source>
</evidence>
<name>A0ABP7A8G0_9ACTN</name>